<protein>
    <submittedName>
        <fullName evidence="3">Uncharacterized protein</fullName>
    </submittedName>
</protein>
<dbReference type="AlphaFoldDB" id="A0A9W5WVW2"/>
<dbReference type="Proteomes" id="UP001057455">
    <property type="component" value="Unassembled WGS sequence"/>
</dbReference>
<feature type="region of interest" description="Disordered" evidence="1">
    <location>
        <begin position="244"/>
        <end position="276"/>
    </location>
</feature>
<feature type="signal peptide" evidence="2">
    <location>
        <begin position="1"/>
        <end position="23"/>
    </location>
</feature>
<feature type="compositionally biased region" description="Acidic residues" evidence="1">
    <location>
        <begin position="247"/>
        <end position="269"/>
    </location>
</feature>
<proteinExistence type="predicted"/>
<feature type="compositionally biased region" description="Acidic residues" evidence="1">
    <location>
        <begin position="183"/>
        <end position="201"/>
    </location>
</feature>
<keyword evidence="2" id="KW-0732">Signal</keyword>
<evidence type="ECO:0000313" key="3">
    <source>
        <dbReference type="EMBL" id="GFE55363.1"/>
    </source>
</evidence>
<keyword evidence="4" id="KW-1185">Reference proteome</keyword>
<evidence type="ECO:0000313" key="4">
    <source>
        <dbReference type="Proteomes" id="UP001057455"/>
    </source>
</evidence>
<reference evidence="3" key="1">
    <citation type="submission" date="2019-12" db="EMBL/GenBank/DDBJ databases">
        <title>Genome sequence of Babesia ovis.</title>
        <authorList>
            <person name="Yamagishi J."/>
            <person name="Sevinc F."/>
            <person name="Xuan X."/>
        </authorList>
    </citation>
    <scope>NUCLEOTIDE SEQUENCE</scope>
    <source>
        <strain evidence="3">Selcuk</strain>
    </source>
</reference>
<feature type="region of interest" description="Disordered" evidence="1">
    <location>
        <begin position="165"/>
        <end position="218"/>
    </location>
</feature>
<dbReference type="OrthoDB" id="364005at2759"/>
<evidence type="ECO:0000256" key="2">
    <source>
        <dbReference type="SAM" id="SignalP"/>
    </source>
</evidence>
<gene>
    <name evidence="3" type="ORF">BaOVIS_027670</name>
</gene>
<organism evidence="3 4">
    <name type="scientific">Babesia ovis</name>
    <dbReference type="NCBI Taxonomy" id="5869"/>
    <lineage>
        <taxon>Eukaryota</taxon>
        <taxon>Sar</taxon>
        <taxon>Alveolata</taxon>
        <taxon>Apicomplexa</taxon>
        <taxon>Aconoidasida</taxon>
        <taxon>Piroplasmida</taxon>
        <taxon>Babesiidae</taxon>
        <taxon>Babesia</taxon>
    </lineage>
</organism>
<feature type="compositionally biased region" description="Basic residues" evidence="1">
    <location>
        <begin position="207"/>
        <end position="216"/>
    </location>
</feature>
<dbReference type="EMBL" id="BLIY01000020">
    <property type="protein sequence ID" value="GFE55363.1"/>
    <property type="molecule type" value="Genomic_DNA"/>
</dbReference>
<comment type="caution">
    <text evidence="3">The sequence shown here is derived from an EMBL/GenBank/DDBJ whole genome shotgun (WGS) entry which is preliminary data.</text>
</comment>
<evidence type="ECO:0000256" key="1">
    <source>
        <dbReference type="SAM" id="MobiDB-lite"/>
    </source>
</evidence>
<sequence>MMAVYRNLAFFVFCANAIQSLWAYSEECVLDHHHHPALLNSSEEVVFDLLNHKADDYMNGLIITDNGKGTTIYTFDDSKLHRSPIHLVFGNQNLHVMPQAHNLKVNWTETTTTTNIVITYEIGGALYKRVYQEELFSTLSSIFWSRMFAPVTADLKEKPKQVVTKTNKKVVSTNKPSKKDEVNVDQEEDDEVEDNVDVEEEEPKKTAPSKKKKGNKKVSGDAFEAASEWFDQWNYWFQNLFSGKSSEEEEEDTAEEESEQEEDDVDADSNAECPPMIELSKPANYERIAKSTYMRRAIKQKLLCVAFDNIESRWNAMSLYGAKLPIPKQASEFTICFNDTAKDNKGVAIASVVDEVWVESFFVLSGNPEKAHLEPLDSAEVFEDFPALPSRVNEDKNRRDGEAFFLDVSAPLEPDSPIEMYDNKTTIVFRYKDVEMADEQRPKYVEGVRFSGIEHRLPAGHTFVLLATTNPHVSTHFVTLVTRKGATYSVNKWHSTTGKDYRPVNLNDPDLVAQAISEISYFFVNRNQQGRLNPGQASINAIPGDFICLPTFDTDNKQTSKVCKPLKDLSNTEIVLERPNLTVLKYKANSPLGMLIAGSSVIELDTKKSESDIDIYFEQTPDAPMTIVVNSKKDSCALKETRRGSFLFIETKQSMSALPDNAKLVDVDLADTEDLDSTGIEWEHQLPENVWVLKPMKHPNTTIGSVLFNNCRVFPKSASGYMFVVSPTDEDPHVAAVFIPKADSKYTTLMLKRKMLNDAPVCAVESVDYQPQAFGTADLKKANFKSLFKA</sequence>
<feature type="chain" id="PRO_5040743541" evidence="2">
    <location>
        <begin position="24"/>
        <end position="790"/>
    </location>
</feature>
<feature type="compositionally biased region" description="Low complexity" evidence="1">
    <location>
        <begin position="165"/>
        <end position="175"/>
    </location>
</feature>
<name>A0A9W5WVW2_BABOV</name>
<accession>A0A9W5WVW2</accession>